<proteinExistence type="predicted"/>
<accession>A0A1R3FVS3</accession>
<name>A0A1R3FVS3_9ROSI</name>
<dbReference type="Proteomes" id="UP000187203">
    <property type="component" value="Unassembled WGS sequence"/>
</dbReference>
<dbReference type="AlphaFoldDB" id="A0A1R3FVS3"/>
<dbReference type="EMBL" id="AWUE01024732">
    <property type="protein sequence ID" value="OMO49934.1"/>
    <property type="molecule type" value="Genomic_DNA"/>
</dbReference>
<reference evidence="2" key="1">
    <citation type="submission" date="2013-09" db="EMBL/GenBank/DDBJ databases">
        <title>Corchorus olitorius genome sequencing.</title>
        <authorList>
            <person name="Alam M."/>
            <person name="Haque M.S."/>
            <person name="Islam M.S."/>
            <person name="Emdad E.M."/>
            <person name="Islam M.M."/>
            <person name="Ahmed B."/>
            <person name="Halim A."/>
            <person name="Hossen Q.M.M."/>
            <person name="Hossain M.Z."/>
            <person name="Ahmed R."/>
            <person name="Khan M.M."/>
            <person name="Islam R."/>
            <person name="Rashid M.M."/>
            <person name="Khan S.A."/>
            <person name="Rahman M.S."/>
            <person name="Alam M."/>
            <person name="Yahiya A.S."/>
            <person name="Khan M.S."/>
            <person name="Azam M.S."/>
            <person name="Haque T."/>
            <person name="Lashkar M.Z.H."/>
            <person name="Akhand A.I."/>
            <person name="Morshed G."/>
            <person name="Roy S."/>
            <person name="Uddin K.S."/>
            <person name="Rabeya T."/>
            <person name="Hossain A.S."/>
            <person name="Chowdhury A."/>
            <person name="Snigdha A.R."/>
            <person name="Mortoza M.S."/>
            <person name="Matin S.A."/>
            <person name="Hoque S.M.E."/>
            <person name="Islam M.K."/>
            <person name="Roy D.K."/>
            <person name="Haider R."/>
            <person name="Moosa M.M."/>
            <person name="Elias S.M."/>
            <person name="Hasan A.M."/>
            <person name="Jahan S."/>
            <person name="Shafiuddin M."/>
            <person name="Mahmood N."/>
            <person name="Shommy N.S."/>
        </authorList>
    </citation>
    <scope>NUCLEOTIDE SEQUENCE [LARGE SCALE GENOMIC DNA]</scope>
    <source>
        <strain evidence="2">cv. O-4</strain>
    </source>
</reference>
<evidence type="ECO:0000313" key="2">
    <source>
        <dbReference type="Proteomes" id="UP000187203"/>
    </source>
</evidence>
<sequence length="90" mass="10727">MANIQERSGYPTFYDLSQIHFTNNIMAYYRRSARHTTRLVLTRTDDEQVVPLHPDYPDECFIPINFDASYDSDDEILPDFKEPDHPQQFR</sequence>
<organism evidence="1 2">
    <name type="scientific">Corchorus olitorius</name>
    <dbReference type="NCBI Taxonomy" id="93759"/>
    <lineage>
        <taxon>Eukaryota</taxon>
        <taxon>Viridiplantae</taxon>
        <taxon>Streptophyta</taxon>
        <taxon>Embryophyta</taxon>
        <taxon>Tracheophyta</taxon>
        <taxon>Spermatophyta</taxon>
        <taxon>Magnoliopsida</taxon>
        <taxon>eudicotyledons</taxon>
        <taxon>Gunneridae</taxon>
        <taxon>Pentapetalae</taxon>
        <taxon>rosids</taxon>
        <taxon>malvids</taxon>
        <taxon>Malvales</taxon>
        <taxon>Malvaceae</taxon>
        <taxon>Grewioideae</taxon>
        <taxon>Apeibeae</taxon>
        <taxon>Corchorus</taxon>
    </lineage>
</organism>
<protein>
    <submittedName>
        <fullName evidence="1">Uncharacterized protein</fullName>
    </submittedName>
</protein>
<gene>
    <name evidence="1" type="ORF">COLO4_38290</name>
</gene>
<comment type="caution">
    <text evidence="1">The sequence shown here is derived from an EMBL/GenBank/DDBJ whole genome shotgun (WGS) entry which is preliminary data.</text>
</comment>
<keyword evidence="2" id="KW-1185">Reference proteome</keyword>
<evidence type="ECO:0000313" key="1">
    <source>
        <dbReference type="EMBL" id="OMO49934.1"/>
    </source>
</evidence>